<dbReference type="InterPro" id="IPR036388">
    <property type="entry name" value="WH-like_DNA-bd_sf"/>
</dbReference>
<protein>
    <submittedName>
        <fullName evidence="5">ArsR family transcriptional regulator</fullName>
    </submittedName>
</protein>
<dbReference type="PANTHER" id="PTHR43132">
    <property type="entry name" value="ARSENICAL RESISTANCE OPERON REPRESSOR ARSR-RELATED"/>
    <property type="match status" value="1"/>
</dbReference>
<keyword evidence="1" id="KW-0805">Transcription regulation</keyword>
<dbReference type="PANTHER" id="PTHR43132:SF6">
    <property type="entry name" value="HTH-TYPE TRANSCRIPTIONAL REPRESSOR CZRA"/>
    <property type="match status" value="1"/>
</dbReference>
<dbReference type="PROSITE" id="PS50987">
    <property type="entry name" value="HTH_ARSR_2"/>
    <property type="match status" value="1"/>
</dbReference>
<keyword evidence="2" id="KW-0238">DNA-binding</keyword>
<reference evidence="5 8" key="1">
    <citation type="submission" date="2018-09" db="EMBL/GenBank/DDBJ databases">
        <title>Roseomonas sp. nov., isolated from feces of Tibetan antelopes in the Qinghai-Tibet plateau, China.</title>
        <authorList>
            <person name="Tian Z."/>
        </authorList>
    </citation>
    <scope>NUCLEOTIDE SEQUENCE [LARGE SCALE GENOMIC DNA]</scope>
    <source>
        <strain evidence="6 7">Z23</strain>
        <strain evidence="5 8">Z24</strain>
    </source>
</reference>
<dbReference type="GO" id="GO:0003700">
    <property type="term" value="F:DNA-binding transcription factor activity"/>
    <property type="evidence" value="ECO:0007669"/>
    <property type="project" value="InterPro"/>
</dbReference>
<dbReference type="SMART" id="SM00418">
    <property type="entry name" value="HTH_ARSR"/>
    <property type="match status" value="1"/>
</dbReference>
<dbReference type="AlphaFoldDB" id="A0A3A9JBZ6"/>
<dbReference type="Proteomes" id="UP000274097">
    <property type="component" value="Unassembled WGS sequence"/>
</dbReference>
<keyword evidence="7" id="KW-1185">Reference proteome</keyword>
<evidence type="ECO:0000256" key="2">
    <source>
        <dbReference type="ARBA" id="ARBA00023125"/>
    </source>
</evidence>
<evidence type="ECO:0000259" key="4">
    <source>
        <dbReference type="PROSITE" id="PS50987"/>
    </source>
</evidence>
<dbReference type="InterPro" id="IPR036390">
    <property type="entry name" value="WH_DNA-bd_sf"/>
</dbReference>
<evidence type="ECO:0000256" key="1">
    <source>
        <dbReference type="ARBA" id="ARBA00023015"/>
    </source>
</evidence>
<feature type="domain" description="HTH arsR-type" evidence="4">
    <location>
        <begin position="1"/>
        <end position="84"/>
    </location>
</feature>
<dbReference type="NCBIfam" id="NF033788">
    <property type="entry name" value="HTH_metalloreg"/>
    <property type="match status" value="1"/>
</dbReference>
<proteinExistence type="predicted"/>
<dbReference type="InterPro" id="IPR011991">
    <property type="entry name" value="ArsR-like_HTH"/>
</dbReference>
<dbReference type="GO" id="GO:0003677">
    <property type="term" value="F:DNA binding"/>
    <property type="evidence" value="ECO:0007669"/>
    <property type="project" value="UniProtKB-KW"/>
</dbReference>
<keyword evidence="3" id="KW-0804">Transcription</keyword>
<dbReference type="InterPro" id="IPR001845">
    <property type="entry name" value="HTH_ArsR_DNA-bd_dom"/>
</dbReference>
<dbReference type="InterPro" id="IPR051011">
    <property type="entry name" value="Metal_resp_trans_reg"/>
</dbReference>
<dbReference type="FunCoup" id="A0A3A9JBZ6">
    <property type="interactions" value="132"/>
</dbReference>
<dbReference type="Proteomes" id="UP000278036">
    <property type="component" value="Unassembled WGS sequence"/>
</dbReference>
<evidence type="ECO:0000256" key="3">
    <source>
        <dbReference type="ARBA" id="ARBA00023163"/>
    </source>
</evidence>
<evidence type="ECO:0000313" key="5">
    <source>
        <dbReference type="EMBL" id="RKK02085.1"/>
    </source>
</evidence>
<dbReference type="EMBL" id="RAQU01000186">
    <property type="protein sequence ID" value="RKK02085.1"/>
    <property type="molecule type" value="Genomic_DNA"/>
</dbReference>
<organism evidence="5 8">
    <name type="scientific">Teichococcus wenyumeiae</name>
    <dbReference type="NCBI Taxonomy" id="2478470"/>
    <lineage>
        <taxon>Bacteria</taxon>
        <taxon>Pseudomonadati</taxon>
        <taxon>Pseudomonadota</taxon>
        <taxon>Alphaproteobacteria</taxon>
        <taxon>Acetobacterales</taxon>
        <taxon>Roseomonadaceae</taxon>
        <taxon>Roseomonas</taxon>
    </lineage>
</organism>
<name>A0A3A9JBZ6_9PROT</name>
<gene>
    <name evidence="5" type="ORF">D6Z83_21655</name>
    <name evidence="6" type="ORF">EBE87_05320</name>
</gene>
<evidence type="ECO:0000313" key="7">
    <source>
        <dbReference type="Proteomes" id="UP000274097"/>
    </source>
</evidence>
<dbReference type="CDD" id="cd00090">
    <property type="entry name" value="HTH_ARSR"/>
    <property type="match status" value="1"/>
</dbReference>
<dbReference type="SUPFAM" id="SSF46785">
    <property type="entry name" value="Winged helix' DNA-binding domain"/>
    <property type="match status" value="1"/>
</dbReference>
<comment type="caution">
    <text evidence="5">The sequence shown here is derived from an EMBL/GenBank/DDBJ whole genome shotgun (WGS) entry which is preliminary data.</text>
</comment>
<evidence type="ECO:0000313" key="6">
    <source>
        <dbReference type="EMBL" id="RMI26745.1"/>
    </source>
</evidence>
<dbReference type="InParanoid" id="A0A3A9JBZ6"/>
<dbReference type="Pfam" id="PF12840">
    <property type="entry name" value="HTH_20"/>
    <property type="match status" value="1"/>
</dbReference>
<sequence length="95" mass="10388">MFWLMSDPTRLRIILACLAEPSPVGEMAERIGISASLASHHLRLLRAARLLQAERRGRQVLYAVTDGHIRSMLSDMVDHVAEGEAEGESAPPASP</sequence>
<dbReference type="EMBL" id="RFLX01000002">
    <property type="protein sequence ID" value="RMI26745.1"/>
    <property type="molecule type" value="Genomic_DNA"/>
</dbReference>
<dbReference type="Gene3D" id="1.10.10.10">
    <property type="entry name" value="Winged helix-like DNA-binding domain superfamily/Winged helix DNA-binding domain"/>
    <property type="match status" value="1"/>
</dbReference>
<evidence type="ECO:0000313" key="8">
    <source>
        <dbReference type="Proteomes" id="UP000278036"/>
    </source>
</evidence>
<accession>A0A3A9JBZ6</accession>
<dbReference type="PRINTS" id="PR00778">
    <property type="entry name" value="HTHARSR"/>
</dbReference>
<dbReference type="OrthoDB" id="9796124at2"/>